<dbReference type="EMBL" id="FBYC01000004">
    <property type="protein sequence ID" value="CUX81532.1"/>
    <property type="molecule type" value="Genomic_DNA"/>
</dbReference>
<dbReference type="Proteomes" id="UP000182045">
    <property type="component" value="Unassembled WGS sequence"/>
</dbReference>
<accession>A0A0P7W7J5</accession>
<reference evidence="1 4" key="2">
    <citation type="submission" date="2016-01" db="EMBL/GenBank/DDBJ databases">
        <authorList>
            <person name="Varghese N."/>
        </authorList>
    </citation>
    <scope>NUCLEOTIDE SEQUENCE [LARGE SCALE GENOMIC DNA]</scope>
    <source>
        <strain evidence="1 4">HL-91</strain>
    </source>
</reference>
<organism evidence="2 3">
    <name type="scientific">Roseibaca calidilacus</name>
    <dbReference type="NCBI Taxonomy" id="1666912"/>
    <lineage>
        <taxon>Bacteria</taxon>
        <taxon>Pseudomonadati</taxon>
        <taxon>Pseudomonadota</taxon>
        <taxon>Alphaproteobacteria</taxon>
        <taxon>Rhodobacterales</taxon>
        <taxon>Paracoccaceae</taxon>
        <taxon>Roseinatronobacter</taxon>
    </lineage>
</organism>
<dbReference type="RefSeq" id="WP_072246049.1">
    <property type="nucleotide sequence ID" value="NZ_FBYC01000004.1"/>
</dbReference>
<dbReference type="Pfam" id="PF11836">
    <property type="entry name" value="Phage_TAC_11"/>
    <property type="match status" value="1"/>
</dbReference>
<comment type="caution">
    <text evidence="2">The sequence shown here is derived from an EMBL/GenBank/DDBJ whole genome shotgun (WGS) entry which is preliminary data.</text>
</comment>
<dbReference type="Proteomes" id="UP000050413">
    <property type="component" value="Unassembled WGS sequence"/>
</dbReference>
<proteinExistence type="predicted"/>
<name>A0A0P7W7J5_9RHOB</name>
<dbReference type="EMBL" id="LJSG01000002">
    <property type="protein sequence ID" value="KPP95896.1"/>
    <property type="molecule type" value="Genomic_DNA"/>
</dbReference>
<evidence type="ECO:0000313" key="4">
    <source>
        <dbReference type="Proteomes" id="UP000182045"/>
    </source>
</evidence>
<evidence type="ECO:0000313" key="2">
    <source>
        <dbReference type="EMBL" id="KPP95896.1"/>
    </source>
</evidence>
<dbReference type="PATRIC" id="fig|1666912.4.peg.2010"/>
<gene>
    <name evidence="1" type="ORF">Ga0058931_1819</name>
    <name evidence="2" type="ORF">HLUCCA05_04280</name>
</gene>
<sequence>MVNPFAGEVELVLNGQPHTLRLTLGALAELEAGLDGETVLDLVTRLESGQIASRDVLAIIVAGLRGGGWQGNAADLMTVEIAGGMPACARAAALCLARAFATP</sequence>
<reference evidence="2 3" key="1">
    <citation type="submission" date="2015-09" db="EMBL/GenBank/DDBJ databases">
        <title>Identification and resolution of microdiversity through metagenomic sequencing of parallel consortia.</title>
        <authorList>
            <person name="Nelson W.C."/>
            <person name="Romine M.F."/>
            <person name="Lindemann S.R."/>
        </authorList>
    </citation>
    <scope>NUCLEOTIDE SEQUENCE [LARGE SCALE GENOMIC DNA]</scope>
    <source>
        <strain evidence="2">HL-91</strain>
    </source>
</reference>
<dbReference type="STRING" id="1666912.Ga0058931_1819"/>
<keyword evidence="4" id="KW-1185">Reference proteome</keyword>
<evidence type="ECO:0000313" key="3">
    <source>
        <dbReference type="Proteomes" id="UP000050413"/>
    </source>
</evidence>
<dbReference type="OrthoDB" id="7206814at2"/>
<protein>
    <submittedName>
        <fullName evidence="1">Phage tail tube protein, GTA-gp10</fullName>
    </submittedName>
</protein>
<dbReference type="InterPro" id="IPR021791">
    <property type="entry name" value="Phage_TAC_11"/>
</dbReference>
<dbReference type="AlphaFoldDB" id="A0A0P7W7J5"/>
<evidence type="ECO:0000313" key="1">
    <source>
        <dbReference type="EMBL" id="CUX81532.1"/>
    </source>
</evidence>